<evidence type="ECO:0000256" key="1">
    <source>
        <dbReference type="ARBA" id="ARBA00004123"/>
    </source>
</evidence>
<protein>
    <submittedName>
        <fullName evidence="8">RNA binding motif protein 28</fullName>
    </submittedName>
</protein>
<keyword evidence="3 5" id="KW-0694">RNA-binding</keyword>
<dbReference type="Pfam" id="PF00076">
    <property type="entry name" value="RRM_1"/>
    <property type="match status" value="1"/>
</dbReference>
<feature type="compositionally biased region" description="Acidic residues" evidence="6">
    <location>
        <begin position="131"/>
        <end position="162"/>
    </location>
</feature>
<dbReference type="EMBL" id="JABANN010000087">
    <property type="protein sequence ID" value="KAF4672100.1"/>
    <property type="molecule type" value="Genomic_DNA"/>
</dbReference>
<evidence type="ECO:0000256" key="3">
    <source>
        <dbReference type="ARBA" id="ARBA00022884"/>
    </source>
</evidence>
<dbReference type="PANTHER" id="PTHR48039:SF5">
    <property type="entry name" value="RNA-BINDING PROTEIN 28"/>
    <property type="match status" value="1"/>
</dbReference>
<evidence type="ECO:0000313" key="10">
    <source>
        <dbReference type="Proteomes" id="UP000570595"/>
    </source>
</evidence>
<evidence type="ECO:0000313" key="8">
    <source>
        <dbReference type="EMBL" id="KAF4665618.1"/>
    </source>
</evidence>
<dbReference type="InterPro" id="IPR051945">
    <property type="entry name" value="RRM_MRD1_RNA_proc_ribogen"/>
</dbReference>
<evidence type="ECO:0000256" key="2">
    <source>
        <dbReference type="ARBA" id="ARBA00022737"/>
    </source>
</evidence>
<dbReference type="InterPro" id="IPR035979">
    <property type="entry name" value="RBD_domain_sf"/>
</dbReference>
<evidence type="ECO:0000259" key="7">
    <source>
        <dbReference type="PROSITE" id="PS50102"/>
    </source>
</evidence>
<dbReference type="Gene3D" id="3.30.70.330">
    <property type="match status" value="3"/>
</dbReference>
<dbReference type="SMART" id="SM00360">
    <property type="entry name" value="RRM"/>
    <property type="match status" value="3"/>
</dbReference>
<evidence type="ECO:0000313" key="11">
    <source>
        <dbReference type="Proteomes" id="UP000572268"/>
    </source>
</evidence>
<dbReference type="InterPro" id="IPR000504">
    <property type="entry name" value="RRM_dom"/>
</dbReference>
<dbReference type="EMBL" id="JABAHT010000090">
    <property type="protein sequence ID" value="KAF4665618.1"/>
    <property type="molecule type" value="Genomic_DNA"/>
</dbReference>
<organism evidence="8 10">
    <name type="scientific">Perkinsus olseni</name>
    <name type="common">Perkinsus atlanticus</name>
    <dbReference type="NCBI Taxonomy" id="32597"/>
    <lineage>
        <taxon>Eukaryota</taxon>
        <taxon>Sar</taxon>
        <taxon>Alveolata</taxon>
        <taxon>Perkinsozoa</taxon>
        <taxon>Perkinsea</taxon>
        <taxon>Perkinsida</taxon>
        <taxon>Perkinsidae</taxon>
        <taxon>Perkinsus</taxon>
    </lineage>
</organism>
<gene>
    <name evidence="8" type="primary">RBM28</name>
    <name evidence="9" type="ORF">FOL46_009472</name>
    <name evidence="8" type="ORF">FOZ61_010731</name>
</gene>
<dbReference type="CDD" id="cd12416">
    <property type="entry name" value="RRM4_RBM28_like"/>
    <property type="match status" value="1"/>
</dbReference>
<dbReference type="Proteomes" id="UP000570595">
    <property type="component" value="Unassembled WGS sequence"/>
</dbReference>
<dbReference type="AlphaFoldDB" id="A0A7J6M223"/>
<dbReference type="GO" id="GO:0005634">
    <property type="term" value="C:nucleus"/>
    <property type="evidence" value="ECO:0007669"/>
    <property type="project" value="UniProtKB-SubCell"/>
</dbReference>
<feature type="compositionally biased region" description="Basic residues" evidence="6">
    <location>
        <begin position="499"/>
        <end position="512"/>
    </location>
</feature>
<feature type="domain" description="RRM" evidence="7">
    <location>
        <begin position="180"/>
        <end position="294"/>
    </location>
</feature>
<feature type="compositionally biased region" description="Basic and acidic residues" evidence="6">
    <location>
        <begin position="598"/>
        <end position="610"/>
    </location>
</feature>
<evidence type="ECO:0000313" key="9">
    <source>
        <dbReference type="EMBL" id="KAF4672100.1"/>
    </source>
</evidence>
<reference evidence="10 11" key="1">
    <citation type="submission" date="2020-04" db="EMBL/GenBank/DDBJ databases">
        <title>Perkinsus olseni comparative genomics.</title>
        <authorList>
            <person name="Bogema D.R."/>
        </authorList>
    </citation>
    <scope>NUCLEOTIDE SEQUENCE [LARGE SCALE GENOMIC DNA]</scope>
    <source>
        <strain evidence="8">ATCC PRA-179</strain>
        <strain evidence="9">ATCC PRA-31</strain>
    </source>
</reference>
<dbReference type="GO" id="GO:0003729">
    <property type="term" value="F:mRNA binding"/>
    <property type="evidence" value="ECO:0007669"/>
    <property type="project" value="TreeGrafter"/>
</dbReference>
<feature type="region of interest" description="Disordered" evidence="6">
    <location>
        <begin position="476"/>
        <end position="626"/>
    </location>
</feature>
<dbReference type="PANTHER" id="PTHR48039">
    <property type="entry name" value="RNA-BINDING MOTIF PROTEIN 14B"/>
    <property type="match status" value="1"/>
</dbReference>
<sequence length="641" mass="72241">MAEGSAASAMQHTKEGRVIVRNLSYRAMKPDLQKAMARFGKIEEVVLGEKPHNKPNWPFPHGGFAFVQYSTRKDADKAVAASGSTQGLKVRGRQVAVDLSVDTRTYAKKKRERRQKEVEEAKKEEKKEKENEEEIKEEPQEHDDEDDDEDSEQSESEEDEEESPKSRPKRKCGFDLDEGRTLFIRNLPFTCTIPDVVSALTEQLNAEGDAVKDPVTFVKFVGGGEHPSSGKAFVKMRSSEVADRLLDIEEQANRVLGLAAKEAKSMSSAAATANLEGIGIHVGGRRVVVNRAIKPDEVAAAAEKKSQADSKKNLHLLKEGYIDPESQEFLQLSASEKRLREASWKERKYKMYNNTNFIINPLRLSIRNLAVHTTKQSLKHAIDEALKEANVKASTRHSVKVTVLVDEERRVPIPGGEEGATTKRCKGFAFADFRNNQVALKCLRMMNNNNKYLDSDRRAIVEFAIEDKRALKQLEHSKKKQIEKKKEMEVQKDIEKSHKGGRGARQRAARRKRAEEMVAADDGSDAAADKAEAPKVATEANEAATGSGSPRKKLGPAARRRARRKEQKEEKRKEKAPSSDLADDRHELERLAQAVAKSRQEKPDDTEFPSRVRRRSGKKREADKLLETEERYLSKVRRMQE</sequence>
<dbReference type="InterPro" id="IPR012677">
    <property type="entry name" value="Nucleotide-bd_a/b_plait_sf"/>
</dbReference>
<feature type="domain" description="RRM" evidence="7">
    <location>
        <begin position="362"/>
        <end position="466"/>
    </location>
</feature>
<keyword evidence="2" id="KW-0677">Repeat</keyword>
<accession>A0A7J6M223</accession>
<proteinExistence type="predicted"/>
<name>A0A7J6M223_PEROL</name>
<feature type="region of interest" description="Disordered" evidence="6">
    <location>
        <begin position="106"/>
        <end position="172"/>
    </location>
</feature>
<dbReference type="SUPFAM" id="SSF54928">
    <property type="entry name" value="RNA-binding domain, RBD"/>
    <property type="match status" value="2"/>
</dbReference>
<feature type="compositionally biased region" description="Basic and acidic residues" evidence="6">
    <location>
        <begin position="114"/>
        <end position="130"/>
    </location>
</feature>
<evidence type="ECO:0000256" key="5">
    <source>
        <dbReference type="PROSITE-ProRule" id="PRU00176"/>
    </source>
</evidence>
<feature type="compositionally biased region" description="Basic residues" evidence="6">
    <location>
        <begin position="550"/>
        <end position="565"/>
    </location>
</feature>
<keyword evidence="4" id="KW-0539">Nucleus</keyword>
<feature type="compositionally biased region" description="Basic and acidic residues" evidence="6">
    <location>
        <begin position="484"/>
        <end position="498"/>
    </location>
</feature>
<evidence type="ECO:0000256" key="6">
    <source>
        <dbReference type="SAM" id="MobiDB-lite"/>
    </source>
</evidence>
<comment type="subcellular location">
    <subcellularLocation>
        <location evidence="1">Nucleus</location>
    </subcellularLocation>
</comment>
<dbReference type="Proteomes" id="UP000572268">
    <property type="component" value="Unassembled WGS sequence"/>
</dbReference>
<dbReference type="PROSITE" id="PS50102">
    <property type="entry name" value="RRM"/>
    <property type="match status" value="3"/>
</dbReference>
<comment type="caution">
    <text evidence="8">The sequence shown here is derived from an EMBL/GenBank/DDBJ whole genome shotgun (WGS) entry which is preliminary data.</text>
</comment>
<feature type="compositionally biased region" description="Basic and acidic residues" evidence="6">
    <location>
        <begin position="566"/>
        <end position="590"/>
    </location>
</feature>
<evidence type="ECO:0000256" key="4">
    <source>
        <dbReference type="ARBA" id="ARBA00023242"/>
    </source>
</evidence>
<dbReference type="OrthoDB" id="3945418at2759"/>
<feature type="domain" description="RRM" evidence="7">
    <location>
        <begin position="16"/>
        <end position="102"/>
    </location>
</feature>